<keyword evidence="2" id="KW-1185">Reference proteome</keyword>
<accession>A0ABQ9YAB1</accession>
<gene>
    <name evidence="1" type="ORF">BLNAU_4290</name>
</gene>
<evidence type="ECO:0000313" key="1">
    <source>
        <dbReference type="EMBL" id="KAK2960635.1"/>
    </source>
</evidence>
<comment type="caution">
    <text evidence="1">The sequence shown here is derived from an EMBL/GenBank/DDBJ whole genome shotgun (WGS) entry which is preliminary data.</text>
</comment>
<dbReference type="EMBL" id="JARBJD010000021">
    <property type="protein sequence ID" value="KAK2960635.1"/>
    <property type="molecule type" value="Genomic_DNA"/>
</dbReference>
<reference evidence="1 2" key="1">
    <citation type="journal article" date="2022" name="bioRxiv">
        <title>Genomics of Preaxostyla Flagellates Illuminates Evolutionary Transitions and the Path Towards Mitochondrial Loss.</title>
        <authorList>
            <person name="Novak L.V.F."/>
            <person name="Treitli S.C."/>
            <person name="Pyrih J."/>
            <person name="Halakuc P."/>
            <person name="Pipaliya S.V."/>
            <person name="Vacek V."/>
            <person name="Brzon O."/>
            <person name="Soukal P."/>
            <person name="Eme L."/>
            <person name="Dacks J.B."/>
            <person name="Karnkowska A."/>
            <person name="Elias M."/>
            <person name="Hampl V."/>
        </authorList>
    </citation>
    <scope>NUCLEOTIDE SEQUENCE [LARGE SCALE GENOMIC DNA]</scope>
    <source>
        <strain evidence="1">NAU3</strain>
        <tissue evidence="1">Gut</tissue>
    </source>
</reference>
<evidence type="ECO:0000313" key="2">
    <source>
        <dbReference type="Proteomes" id="UP001281761"/>
    </source>
</evidence>
<protein>
    <submittedName>
        <fullName evidence="1">Uncharacterized protein</fullName>
    </submittedName>
</protein>
<proteinExistence type="predicted"/>
<name>A0ABQ9YAB1_9EUKA</name>
<sequence length="467" mass="52297">MGQVCVTGLVGVVVSGASLPVRTRVSSLLPSLVGLISKTENGVGEAVTRAIGHLCSVCLSSNDVEGILNCGIVEGLCSQCMKLISSSNGTENWKIRTEPLLGGLDTLCFGLSEFISSEKEKRQTTCERKEGILEDRAESEFSVLNRCSSALSLIEATLNEMLTVLQGTKKTGEEQIWTRQIHKQIGGMLLYHFPHSITDRTKKRGGMIGLDIGKERQKMEEQMKMKLEDMEAERQREWDDIKQKRIETETERATNQHLIEQGKKWIEQEQRLQAEENQRRLQSRTGAKVIELFDLRFWTVSGNVFTKSHQAYTSLVSYEFGAVVVRLSLTVRTVPSGYFTVGIISSGSITKQINRYYPDWMGGAGWDLYSNYRYARQNKKDANVRSACLVGKEGQRVVLEADGREGKRTLKLSQAGETQPVFFKNIPVPFRFAVHIYQSGDAVEIESVEVVVEPQMEGGSISFKMDE</sequence>
<organism evidence="1 2">
    <name type="scientific">Blattamonas nauphoetae</name>
    <dbReference type="NCBI Taxonomy" id="2049346"/>
    <lineage>
        <taxon>Eukaryota</taxon>
        <taxon>Metamonada</taxon>
        <taxon>Preaxostyla</taxon>
        <taxon>Oxymonadida</taxon>
        <taxon>Blattamonas</taxon>
    </lineage>
</organism>
<dbReference type="Proteomes" id="UP001281761">
    <property type="component" value="Unassembled WGS sequence"/>
</dbReference>